<dbReference type="RefSeq" id="WP_348267016.1">
    <property type="nucleotide sequence ID" value="NZ_CP121194.1"/>
</dbReference>
<sequence length="870" mass="93973">MRFYMLISILSILLQGGLEIGLSQTVESFQHLSAPNKNDGIANAINFACAGVGCRVIVDTNYTLSEFPGYFSGNLDSSYIGLGTRNPPGTQIFDYRAGRSGHIFNDPYLQNPFGAEFLGEYTTDIRTKQGVPSPSRPAGYLTRSILQENLGDGSNDAMLGKTTATALGVFQYNYEQGQHITQQVINYTHGIGDTLAETLRSQSNGGYRNAFDEGTHLHDTYALQDANVYEGNCAVSCVPGSRAIGVDPTNAPGTQGNGRILYDTDPVDALSFPVSSITDAQTGSALQMINSDFSSEFTRITPDRQTFPISHSTVLTSSVEPTTFNAASRYDLSVKDTSRFSTGLACLADEKHSAYSTFEWIDIKSITNSRHLIATLKYAHPSNSVLTQGGWCGRVFSMDIDTYRAKVPKPLRRIFPVMGSLDGSTLWVFSGASLQNAMATSFLNLSLTPASLVRASNQVTLDLPNNAPLDFDPIGLTVKIAKASDPSFDGVFTVIGAETTGPGRWTKLKWNQLGSNSVAERETANLQTNNNKANIYYGAEVYSVQGSSKDTTDNHFELSPNTVPFALGLSLEEAEWMQQRVSEGFNFQTVYFPDVIDNDPVFGYSVSGVMNDDRVGYSINNATPEWEYAGHGGSFRPPKSFLYNSGLWSSWMAARYAPEKAVIELPCKLSGCKGKDAAIGLVLTPNNGPNVQYDPDSSTWSWWVAGESIPVFEICCGAGNAKDSHILSNYPIQAKAGVNFGTDHNGSKTTTGDLRYDRASAHFVGFNGKLEQLAYVSDLPARSDAITADIGGSLIPAQGCQDMKVQVKKATTSTIAVVSPAGSLSAGWSSLDWGSTYVYPNGTVNVHVCNPTSASITPSVMKFNLRVLPE</sequence>
<organism evidence="1">
    <name type="scientific">Edaphobacter paludis</name>
    <dbReference type="NCBI Taxonomy" id="3035702"/>
    <lineage>
        <taxon>Bacteria</taxon>
        <taxon>Pseudomonadati</taxon>
        <taxon>Acidobacteriota</taxon>
        <taxon>Terriglobia</taxon>
        <taxon>Terriglobales</taxon>
        <taxon>Acidobacteriaceae</taxon>
        <taxon>Edaphobacter</taxon>
    </lineage>
</organism>
<gene>
    <name evidence="1" type="ORF">P4G45_13570</name>
</gene>
<evidence type="ECO:0000313" key="1">
    <source>
        <dbReference type="EMBL" id="XBH09506.1"/>
    </source>
</evidence>
<protein>
    <submittedName>
        <fullName evidence="1">Uncharacterized protein</fullName>
    </submittedName>
</protein>
<dbReference type="EMBL" id="CP121194">
    <property type="protein sequence ID" value="XBH09506.1"/>
    <property type="molecule type" value="Genomic_DNA"/>
</dbReference>
<proteinExistence type="predicted"/>
<reference evidence="1" key="1">
    <citation type="submission" date="2023-03" db="EMBL/GenBank/DDBJ databases">
        <title>Edaphobacter sp.</title>
        <authorList>
            <person name="Huber K.J."/>
            <person name="Papendorf J."/>
            <person name="Pilke C."/>
            <person name="Bunk B."/>
            <person name="Sproeer C."/>
            <person name="Pester M."/>
        </authorList>
    </citation>
    <scope>NUCLEOTIDE SEQUENCE</scope>
    <source>
        <strain evidence="1">DSM 109919</strain>
    </source>
</reference>
<dbReference type="KEGG" id="epl:P4G45_13570"/>
<accession>A0AAU7CWN2</accession>
<dbReference type="AlphaFoldDB" id="A0AAU7CWN2"/>
<name>A0AAU7CWN2_9BACT</name>